<dbReference type="InterPro" id="IPR046361">
    <property type="entry name" value="EXOC6/Sec15_C"/>
</dbReference>
<feature type="compositionally biased region" description="Polar residues" evidence="6">
    <location>
        <begin position="21"/>
        <end position="39"/>
    </location>
</feature>
<keyword evidence="10" id="KW-1185">Reference proteome</keyword>
<feature type="region of interest" description="Disordered" evidence="6">
    <location>
        <begin position="21"/>
        <end position="46"/>
    </location>
</feature>
<reference evidence="9" key="1">
    <citation type="submission" date="2022-10" db="EMBL/GenBank/DDBJ databases">
        <authorList>
            <person name="Byrne P K."/>
        </authorList>
    </citation>
    <scope>NUCLEOTIDE SEQUENCE</scope>
    <source>
        <strain evidence="9">ZP964</strain>
    </source>
</reference>
<evidence type="ECO:0000313" key="10">
    <source>
        <dbReference type="Proteomes" id="UP001162085"/>
    </source>
</evidence>
<evidence type="ECO:0000259" key="7">
    <source>
        <dbReference type="Pfam" id="PF04091"/>
    </source>
</evidence>
<evidence type="ECO:0000256" key="3">
    <source>
        <dbReference type="ARBA" id="ARBA00022483"/>
    </source>
</evidence>
<evidence type="ECO:0000256" key="6">
    <source>
        <dbReference type="SAM" id="MobiDB-lite"/>
    </source>
</evidence>
<evidence type="ECO:0000256" key="2">
    <source>
        <dbReference type="ARBA" id="ARBA00022448"/>
    </source>
</evidence>
<gene>
    <name evidence="9" type="primary">SUVZ07G0250</name>
    <name evidence="9" type="ORF">SUVZ_07G0250</name>
</gene>
<feature type="compositionally biased region" description="Polar residues" evidence="6">
    <location>
        <begin position="887"/>
        <end position="898"/>
    </location>
</feature>
<feature type="domain" description="Exocyst complex subunit EXOC6/Sec15 C-terminal" evidence="7">
    <location>
        <begin position="477"/>
        <end position="863"/>
    </location>
</feature>
<organism evidence="9 10">
    <name type="scientific">Saccharomyces uvarum</name>
    <name type="common">Yeast</name>
    <name type="synonym">Saccharomyces bayanus var. uvarum</name>
    <dbReference type="NCBI Taxonomy" id="230603"/>
    <lineage>
        <taxon>Eukaryota</taxon>
        <taxon>Fungi</taxon>
        <taxon>Dikarya</taxon>
        <taxon>Ascomycota</taxon>
        <taxon>Saccharomycotina</taxon>
        <taxon>Saccharomycetes</taxon>
        <taxon>Saccharomycetales</taxon>
        <taxon>Saccharomycetaceae</taxon>
        <taxon>Saccharomyces</taxon>
    </lineage>
</organism>
<evidence type="ECO:0000259" key="8">
    <source>
        <dbReference type="Pfam" id="PF20651"/>
    </source>
</evidence>
<dbReference type="InterPro" id="IPR007225">
    <property type="entry name" value="EXOC6/Sec15"/>
</dbReference>
<feature type="region of interest" description="Disordered" evidence="6">
    <location>
        <begin position="861"/>
        <end position="898"/>
    </location>
</feature>
<comment type="function">
    <text evidence="5">Component of the exocyst complex involved in the docking of exocytic vesicles with fusion sites on the plasma membrane.</text>
</comment>
<dbReference type="Gene3D" id="1.20.58.670">
    <property type="entry name" value="Dsl1p vesicle tethering complex, Tip20p subunit, domain D"/>
    <property type="match status" value="1"/>
</dbReference>
<dbReference type="InterPro" id="IPR048359">
    <property type="entry name" value="EXOC6_Sec15_N"/>
</dbReference>
<evidence type="ECO:0000256" key="1">
    <source>
        <dbReference type="ARBA" id="ARBA00007944"/>
    </source>
</evidence>
<evidence type="ECO:0000256" key="4">
    <source>
        <dbReference type="ARBA" id="ARBA00023054"/>
    </source>
</evidence>
<comment type="similarity">
    <text evidence="1 5">Belongs to the SEC15 family.</text>
</comment>
<dbReference type="Gene3D" id="1.10.357.30">
    <property type="entry name" value="Exocyst complex subunit Sec15 C-terminal domain, N-terminal subdomain"/>
    <property type="match status" value="1"/>
</dbReference>
<dbReference type="Pfam" id="PF04091">
    <property type="entry name" value="Sec15_C"/>
    <property type="match status" value="1"/>
</dbReference>
<dbReference type="EMBL" id="OX365934">
    <property type="protein sequence ID" value="CAI4062435.1"/>
    <property type="molecule type" value="Genomic_DNA"/>
</dbReference>
<proteinExistence type="inferred from homology"/>
<name>A0ABN8WTX7_SACUV</name>
<dbReference type="InterPro" id="IPR042044">
    <property type="entry name" value="EXOC6PINT-1/Sec15/Tip20_C_dom2"/>
</dbReference>
<dbReference type="PANTHER" id="PTHR12702:SF0">
    <property type="entry name" value="EXOCYST COMPLEX COMPONENT 6"/>
    <property type="match status" value="1"/>
</dbReference>
<accession>A0ABN8WTX7</accession>
<dbReference type="InterPro" id="IPR042045">
    <property type="entry name" value="EXOC6/Sec15_C_dom1"/>
</dbReference>
<evidence type="ECO:0000313" key="9">
    <source>
        <dbReference type="EMBL" id="CAI4062435.1"/>
    </source>
</evidence>
<dbReference type="PIRSF" id="PIRSF025007">
    <property type="entry name" value="Sec15"/>
    <property type="match status" value="1"/>
</dbReference>
<keyword evidence="4" id="KW-0175">Coiled coil</keyword>
<dbReference type="PANTHER" id="PTHR12702">
    <property type="entry name" value="SEC15"/>
    <property type="match status" value="1"/>
</dbReference>
<dbReference type="Proteomes" id="UP001162085">
    <property type="component" value="Chromosome 7"/>
</dbReference>
<keyword evidence="3 5" id="KW-0268">Exocytosis</keyword>
<dbReference type="Pfam" id="PF20651">
    <property type="entry name" value="EXOC6_Sec15_N"/>
    <property type="match status" value="1"/>
</dbReference>
<keyword evidence="2 5" id="KW-0813">Transport</keyword>
<feature type="domain" description="Exocyst complex component EXOC6/Sec15 N-terminal" evidence="8">
    <location>
        <begin position="83"/>
        <end position="257"/>
    </location>
</feature>
<protein>
    <recommendedName>
        <fullName evidence="5">Exocyst complex component SEC15</fullName>
    </recommendedName>
</protein>
<sequence>MDQEGQPLLSKEFQQVLLTTASGNNSSWTERTNSNTDGNNAVKHDPTLGQSDIFDLDAQSFDKWVPFLRSSLDESQLEPMIDELENSIEDHFQGLELQLLQDSQMNDKLETSIDEIANIQNMVQDTLSSEISKFQMKLSESSNELIVKKQLYVNNKKISLKISEATILITKVVRILELSSKCQELITERKFFKVLQNLDSLEKLYLQEFKNYNFQFLIEIYNSIPFLQKVTKDECINLIRNSLNLNLGKNLIKAGQEFLTIYKEELLPQWLETRSKMKLANFKFNSPVEISMRDESSMAKLNLNEFFQLDDFHDSIMIFQNLNELNSLFSEFNKEYELRKTKLMYPLIWKKNKTANYQMNSLLRGTGTTPGAPGHDISADDAFTQSLSLSFLQDYFLRILGFLLYDINLNKATEFILVDNNYNSTNEFWDGLMDRLAPYLKYYIDKKLKTEADMITLKDFLCIYVAILENFKLNIEPLYKILISIFKKFCSLSLNAFNDEFQILLNDDDFMPLSINDKTLYEKVLKICWMKEDEHPNLPDPMSEEPFSVTLPFSPLYPMTCTLAKKTYSKLTAFLSTFYRHELHTLNNILVKLMDDIFNDIVNKKIRSKLESTSREEIAQILINLDYFIIAAKEFSNFMTRENILQNPDMEIRLSSIKHLAESRKLAETKLIELIDSKISDILETIEIDWQIREVRKDPDISIIDLAQFLEMMFASTLQNLPYSVQTLLIFREFDSLTRQFMDILLHDTPSIITHDSVMNFEVDINYLESIIPRIFPSTPGVIDSNGYQSPMTPSTPTFPSANGVDAPTLFENNIKSLEATFMELKQCIELLKAQGKDYNEPEIRLRKYSRIRQEDAALLLSKIQPSVPPTDGSNDDDNSTMDSSSIFNSDSANGMDSSTSRIAKFFNRR</sequence>
<evidence type="ECO:0000256" key="5">
    <source>
        <dbReference type="PIRNR" id="PIRNR025007"/>
    </source>
</evidence>